<dbReference type="EMBL" id="JAJJMB010006586">
    <property type="protein sequence ID" value="KAI3934268.1"/>
    <property type="molecule type" value="Genomic_DNA"/>
</dbReference>
<dbReference type="InterPro" id="IPR015655">
    <property type="entry name" value="PP2C"/>
</dbReference>
<dbReference type="InterPro" id="IPR001932">
    <property type="entry name" value="PPM-type_phosphatase-like_dom"/>
</dbReference>
<reference evidence="2" key="1">
    <citation type="submission" date="2022-04" db="EMBL/GenBank/DDBJ databases">
        <title>A functionally conserved STORR gene fusion in Papaver species that diverged 16.8 million years ago.</title>
        <authorList>
            <person name="Catania T."/>
        </authorList>
    </citation>
    <scope>NUCLEOTIDE SEQUENCE</scope>
    <source>
        <strain evidence="2">S-188037</strain>
    </source>
</reference>
<sequence>MDHNHDHSKKDDVPAIPKVGILASHGSMSVCGRRREMEDAVTVIPGLLPSSTRNSPRDHDFDFFAVFRVRPIDWENVMVSCFLKMDENVVSGKEVEDKNIKSIGSTAVVSLISKDKIIVANCGDSRAVLSRAGSPIPLSQDHKPDRPDERERIEAAGGAVINWNGSRVLGDRYLKPYVTSVPEVTITSRTESDEFVILANVACNIARRCLEGRVARGFSSPSDHASNAALAATFLTEVSMAKGGKDNISVVIVELKKLN</sequence>
<dbReference type="PANTHER" id="PTHR47992">
    <property type="entry name" value="PROTEIN PHOSPHATASE"/>
    <property type="match status" value="1"/>
</dbReference>
<name>A0AAD4XQU3_9MAGN</name>
<dbReference type="CDD" id="cd00143">
    <property type="entry name" value="PP2Cc"/>
    <property type="match status" value="1"/>
</dbReference>
<keyword evidence="3" id="KW-1185">Reference proteome</keyword>
<accession>A0AAD4XQU3</accession>
<evidence type="ECO:0000313" key="2">
    <source>
        <dbReference type="EMBL" id="KAI3934268.1"/>
    </source>
</evidence>
<gene>
    <name evidence="2" type="ORF">MKW98_009249</name>
</gene>
<evidence type="ECO:0000259" key="1">
    <source>
        <dbReference type="PROSITE" id="PS51746"/>
    </source>
</evidence>
<proteinExistence type="predicted"/>
<evidence type="ECO:0000313" key="3">
    <source>
        <dbReference type="Proteomes" id="UP001202328"/>
    </source>
</evidence>
<organism evidence="2 3">
    <name type="scientific">Papaver atlanticum</name>
    <dbReference type="NCBI Taxonomy" id="357466"/>
    <lineage>
        <taxon>Eukaryota</taxon>
        <taxon>Viridiplantae</taxon>
        <taxon>Streptophyta</taxon>
        <taxon>Embryophyta</taxon>
        <taxon>Tracheophyta</taxon>
        <taxon>Spermatophyta</taxon>
        <taxon>Magnoliopsida</taxon>
        <taxon>Ranunculales</taxon>
        <taxon>Papaveraceae</taxon>
        <taxon>Papaveroideae</taxon>
        <taxon>Papaver</taxon>
    </lineage>
</organism>
<protein>
    <recommendedName>
        <fullName evidence="1">PPM-type phosphatase domain-containing protein</fullName>
    </recommendedName>
</protein>
<dbReference type="SUPFAM" id="SSF81606">
    <property type="entry name" value="PP2C-like"/>
    <property type="match status" value="1"/>
</dbReference>
<dbReference type="GO" id="GO:0004722">
    <property type="term" value="F:protein serine/threonine phosphatase activity"/>
    <property type="evidence" value="ECO:0007669"/>
    <property type="project" value="InterPro"/>
</dbReference>
<dbReference type="PROSITE" id="PS51746">
    <property type="entry name" value="PPM_2"/>
    <property type="match status" value="1"/>
</dbReference>
<dbReference type="AlphaFoldDB" id="A0AAD4XQU3"/>
<dbReference type="SMART" id="SM00332">
    <property type="entry name" value="PP2Cc"/>
    <property type="match status" value="1"/>
</dbReference>
<dbReference type="Pfam" id="PF00481">
    <property type="entry name" value="PP2C"/>
    <property type="match status" value="1"/>
</dbReference>
<dbReference type="Proteomes" id="UP001202328">
    <property type="component" value="Unassembled WGS sequence"/>
</dbReference>
<feature type="domain" description="PPM-type phosphatase" evidence="1">
    <location>
        <begin position="24"/>
        <end position="255"/>
    </location>
</feature>
<dbReference type="Gene3D" id="3.60.40.10">
    <property type="entry name" value="PPM-type phosphatase domain"/>
    <property type="match status" value="2"/>
</dbReference>
<comment type="caution">
    <text evidence="2">The sequence shown here is derived from an EMBL/GenBank/DDBJ whole genome shotgun (WGS) entry which is preliminary data.</text>
</comment>
<dbReference type="InterPro" id="IPR036457">
    <property type="entry name" value="PPM-type-like_dom_sf"/>
</dbReference>